<evidence type="ECO:0008006" key="3">
    <source>
        <dbReference type="Google" id="ProtNLM"/>
    </source>
</evidence>
<evidence type="ECO:0000313" key="1">
    <source>
        <dbReference type="EMBL" id="MCQ8181031.1"/>
    </source>
</evidence>
<evidence type="ECO:0000313" key="2">
    <source>
        <dbReference type="Proteomes" id="UP001524569"/>
    </source>
</evidence>
<dbReference type="EMBL" id="JANIBM010000006">
    <property type="protein sequence ID" value="MCQ8181031.1"/>
    <property type="molecule type" value="Genomic_DNA"/>
</dbReference>
<comment type="caution">
    <text evidence="1">The sequence shown here is derived from an EMBL/GenBank/DDBJ whole genome shotgun (WGS) entry which is preliminary data.</text>
</comment>
<accession>A0ABT1UG70</accession>
<keyword evidence="2" id="KW-1185">Reference proteome</keyword>
<organism evidence="1 2">
    <name type="scientific">Methylomonas aurea</name>
    <dbReference type="NCBI Taxonomy" id="2952224"/>
    <lineage>
        <taxon>Bacteria</taxon>
        <taxon>Pseudomonadati</taxon>
        <taxon>Pseudomonadota</taxon>
        <taxon>Gammaproteobacteria</taxon>
        <taxon>Methylococcales</taxon>
        <taxon>Methylococcaceae</taxon>
        <taxon>Methylomonas</taxon>
    </lineage>
</organism>
<reference evidence="1 2" key="1">
    <citation type="submission" date="2022-07" db="EMBL/GenBank/DDBJ databases">
        <title>Methylomonas rivi sp. nov., Methylomonas rosea sp. nov., Methylomonas aureus sp. nov. and Methylomonas subterranea sp. nov., four novel methanotrophs isolated from a freshwater creek and the deep terrestrial subsurface.</title>
        <authorList>
            <person name="Abin C."/>
            <person name="Sankaranarayanan K."/>
            <person name="Garner C."/>
            <person name="Sindelar R."/>
            <person name="Kotary K."/>
            <person name="Garner R."/>
            <person name="Barclay S."/>
            <person name="Lawson P."/>
            <person name="Krumholz L."/>
        </authorList>
    </citation>
    <scope>NUCLEOTIDE SEQUENCE [LARGE SCALE GENOMIC DNA]</scope>
    <source>
        <strain evidence="1 2">SURF-1</strain>
    </source>
</reference>
<dbReference type="RefSeq" id="WP_033155941.1">
    <property type="nucleotide sequence ID" value="NZ_JANIBM010000006.1"/>
</dbReference>
<name>A0ABT1UG70_9GAMM</name>
<dbReference type="Proteomes" id="UP001524569">
    <property type="component" value="Unassembled WGS sequence"/>
</dbReference>
<sequence length="434" mass="50081">MDNAEWRRRNEQIEAQLEGNLTPHTSRETASLYKSNSVIDDRIGWYLYLIDTVLHNPVKYEPTQGARIVPIFKRLGADLDQLKDIKHIGDRVVRMLTKEKQQPDGALFELLVGLIWKRNGASDVEFLNEAPPQKQPDLKASIGKNTWYIECKRLNKSSEYSQNERQKWLRMWSRARDILYDGQYDVVLDVVFHVELNSLPDDFLVKELCGKLALVNPPCTIISNEIWDVSVAPIDYDSIREHLSHYLVKYPSDQIIELIGGRREPNRGFTHLVKGRFKRLGGGIGNNRFLDEVSFAVAAYWSCDAERAVERKARDIRGHLAEAVSQLPENKPGVVHVGLETLDGDLVEIERYKRIFKSVCEFDSRGKDLRWVYCHLFQSYAPPSDCWIIDETVYFFNRIDQFGLEPIPNNSAIVMKNDDTEANNVPVHWLRPTP</sequence>
<protein>
    <recommendedName>
        <fullName evidence="3">Restriction endonuclease</fullName>
    </recommendedName>
</protein>
<gene>
    <name evidence="1" type="ORF">NP603_07925</name>
</gene>
<proteinExistence type="predicted"/>